<comment type="caution">
    <text evidence="3">The sequence shown here is derived from an EMBL/GenBank/DDBJ whole genome shotgun (WGS) entry which is preliminary data.</text>
</comment>
<dbReference type="AlphaFoldDB" id="A0A1V3IQM8"/>
<dbReference type="InterPro" id="IPR047525">
    <property type="entry name" value="TfoX-like"/>
</dbReference>
<dbReference type="Pfam" id="PF04993">
    <property type="entry name" value="TfoX_N"/>
    <property type="match status" value="1"/>
</dbReference>
<organism evidence="3 4">
    <name type="scientific">Rodentibacter trehalosifermentans</name>
    <dbReference type="NCBI Taxonomy" id="1908263"/>
    <lineage>
        <taxon>Bacteria</taxon>
        <taxon>Pseudomonadati</taxon>
        <taxon>Pseudomonadota</taxon>
        <taxon>Gammaproteobacteria</taxon>
        <taxon>Pasteurellales</taxon>
        <taxon>Pasteurellaceae</taxon>
        <taxon>Rodentibacter</taxon>
    </lineage>
</organism>
<dbReference type="Proteomes" id="UP000188728">
    <property type="component" value="Unassembled WGS sequence"/>
</dbReference>
<feature type="domain" description="TfoX N-terminal" evidence="1">
    <location>
        <begin position="22"/>
        <end position="110"/>
    </location>
</feature>
<dbReference type="PANTHER" id="PTHR36121">
    <property type="entry name" value="PROTEIN SXY"/>
    <property type="match status" value="1"/>
</dbReference>
<evidence type="ECO:0000313" key="3">
    <source>
        <dbReference type="EMBL" id="OOF44572.1"/>
    </source>
</evidence>
<dbReference type="PIRSF" id="PIRSF028788">
    <property type="entry name" value="TfoX_Sxy"/>
    <property type="match status" value="1"/>
</dbReference>
<dbReference type="PANTHER" id="PTHR36121:SF1">
    <property type="entry name" value="PROTEIN SXY"/>
    <property type="match status" value="1"/>
</dbReference>
<accession>A0A1V3IQM8</accession>
<dbReference type="RefSeq" id="WP_077474321.1">
    <property type="nucleotide sequence ID" value="NZ_MLHK01000048.1"/>
</dbReference>
<dbReference type="Pfam" id="PF04994">
    <property type="entry name" value="TfoX_C"/>
    <property type="match status" value="1"/>
</dbReference>
<dbReference type="InterPro" id="IPR007076">
    <property type="entry name" value="TfoX_N"/>
</dbReference>
<reference evidence="3 4" key="1">
    <citation type="submission" date="2016-10" db="EMBL/GenBank/DDBJ databases">
        <title>Rodentibacter gen. nov. and new species.</title>
        <authorList>
            <person name="Christensen H."/>
        </authorList>
    </citation>
    <scope>NUCLEOTIDE SEQUENCE [LARGE SCALE GENOMIC DNA]</scope>
    <source>
        <strain evidence="3 4">H1983213011</strain>
    </source>
</reference>
<sequence>MVTLNIKDERISNICDIMNKLVGNVTSKNLFTGYGLFYKKELMFALWLNDKFYLQAKAELANHLTHRGCVPFTKNEVNAKFVLSDYYCLSTEILNNKTLLRKLLLLSIKQIQDRKNEIALSKINRLKDLPNLSIKYERMLKKIDIPDVKTLRIVGAENAIVRLRKFGIPATLNTYWKLSCALSNKNYEFLTRKQKEILLKKLNEALYEAGFRRYRKIDDE</sequence>
<dbReference type="GO" id="GO:0030420">
    <property type="term" value="P:establishment of competence for transformation"/>
    <property type="evidence" value="ECO:0007669"/>
    <property type="project" value="InterPro"/>
</dbReference>
<dbReference type="InterPro" id="IPR007077">
    <property type="entry name" value="TfoX_C"/>
</dbReference>
<protein>
    <submittedName>
        <fullName evidence="3">DNA transformation protein</fullName>
    </submittedName>
</protein>
<dbReference type="Gene3D" id="1.10.150.20">
    <property type="entry name" value="5' to 3' exonuclease, C-terminal subdomain"/>
    <property type="match status" value="1"/>
</dbReference>
<evidence type="ECO:0000259" key="1">
    <source>
        <dbReference type="Pfam" id="PF04993"/>
    </source>
</evidence>
<evidence type="ECO:0000259" key="2">
    <source>
        <dbReference type="Pfam" id="PF04994"/>
    </source>
</evidence>
<dbReference type="SUPFAM" id="SSF159894">
    <property type="entry name" value="YgaC/TfoX-N like"/>
    <property type="match status" value="1"/>
</dbReference>
<feature type="domain" description="TfoX C-terminal" evidence="2">
    <location>
        <begin position="124"/>
        <end position="201"/>
    </location>
</feature>
<gene>
    <name evidence="3" type="ORF">BKK51_08530</name>
</gene>
<proteinExistence type="predicted"/>
<dbReference type="EMBL" id="MLHK01000048">
    <property type="protein sequence ID" value="OOF44572.1"/>
    <property type="molecule type" value="Genomic_DNA"/>
</dbReference>
<dbReference type="InterPro" id="IPR026256">
    <property type="entry name" value="TfoX-like_gammaprotbact"/>
</dbReference>
<dbReference type="Gene3D" id="3.30.1460.30">
    <property type="entry name" value="YgaC/TfoX-N like chaperone"/>
    <property type="match status" value="1"/>
</dbReference>
<evidence type="ECO:0000313" key="4">
    <source>
        <dbReference type="Proteomes" id="UP000188728"/>
    </source>
</evidence>
<name>A0A1V3IQM8_9PAST</name>